<dbReference type="AlphaFoldDB" id="A0A850PBT1"/>
<accession>A0A850PBT1</accession>
<dbReference type="Proteomes" id="UP000585665">
    <property type="component" value="Unassembled WGS sequence"/>
</dbReference>
<proteinExistence type="predicted"/>
<dbReference type="PRINTS" id="PR01713">
    <property type="entry name" value="NUCEPIMERASE"/>
</dbReference>
<keyword evidence="4" id="KW-1185">Reference proteome</keyword>
<protein>
    <submittedName>
        <fullName evidence="3">NAD-dependent epimerase/dehydratase family protein</fullName>
    </submittedName>
</protein>
<evidence type="ECO:0000256" key="1">
    <source>
        <dbReference type="ARBA" id="ARBA00023027"/>
    </source>
</evidence>
<dbReference type="Pfam" id="PF01370">
    <property type="entry name" value="Epimerase"/>
    <property type="match status" value="1"/>
</dbReference>
<dbReference type="InterPro" id="IPR036291">
    <property type="entry name" value="NAD(P)-bd_dom_sf"/>
</dbReference>
<reference evidence="3 4" key="1">
    <citation type="submission" date="2020-06" db="EMBL/GenBank/DDBJ databases">
        <title>Description of novel acetic acid bacteria.</title>
        <authorList>
            <person name="Sombolestani A."/>
        </authorList>
    </citation>
    <scope>NUCLEOTIDE SEQUENCE [LARGE SCALE GENOMIC DNA]</scope>
    <source>
        <strain evidence="3 4">LMG 27010</strain>
    </source>
</reference>
<comment type="caution">
    <text evidence="3">The sequence shown here is derived from an EMBL/GenBank/DDBJ whole genome shotgun (WGS) entry which is preliminary data.</text>
</comment>
<gene>
    <name evidence="3" type="ORF">HUK82_13415</name>
</gene>
<organism evidence="3 4">
    <name type="scientific">Ameyamaea chiangmaiensis</name>
    <dbReference type="NCBI Taxonomy" id="442969"/>
    <lineage>
        <taxon>Bacteria</taxon>
        <taxon>Pseudomonadati</taxon>
        <taxon>Pseudomonadota</taxon>
        <taxon>Alphaproteobacteria</taxon>
        <taxon>Acetobacterales</taxon>
        <taxon>Acetobacteraceae</taxon>
        <taxon>Ameyamaea</taxon>
    </lineage>
</organism>
<dbReference type="SUPFAM" id="SSF51735">
    <property type="entry name" value="NAD(P)-binding Rossmann-fold domains"/>
    <property type="match status" value="1"/>
</dbReference>
<keyword evidence="1" id="KW-0520">NAD</keyword>
<dbReference type="Gene3D" id="3.40.50.720">
    <property type="entry name" value="NAD(P)-binding Rossmann-like Domain"/>
    <property type="match status" value="1"/>
</dbReference>
<dbReference type="RefSeq" id="WP_176614440.1">
    <property type="nucleotide sequence ID" value="NZ_JABXXR010000144.1"/>
</dbReference>
<name>A0A850PBT1_9PROT</name>
<dbReference type="EMBL" id="JABXXR010000144">
    <property type="protein sequence ID" value="NVN41554.1"/>
    <property type="molecule type" value="Genomic_DNA"/>
</dbReference>
<dbReference type="PANTHER" id="PTHR43574">
    <property type="entry name" value="EPIMERASE-RELATED"/>
    <property type="match status" value="1"/>
</dbReference>
<evidence type="ECO:0000259" key="2">
    <source>
        <dbReference type="Pfam" id="PF01370"/>
    </source>
</evidence>
<dbReference type="InterPro" id="IPR001509">
    <property type="entry name" value="Epimerase_deHydtase"/>
</dbReference>
<evidence type="ECO:0000313" key="3">
    <source>
        <dbReference type="EMBL" id="NVN41554.1"/>
    </source>
</evidence>
<evidence type="ECO:0000313" key="4">
    <source>
        <dbReference type="Proteomes" id="UP000585665"/>
    </source>
</evidence>
<feature type="domain" description="NAD-dependent epimerase/dehydratase" evidence="2">
    <location>
        <begin position="3"/>
        <end position="249"/>
    </location>
</feature>
<sequence length="323" mass="35049">MTILVTGAAGFIGSAVSTALLARGQTVLGLDNLNDYYDPALKQARLARLGTHRGFSFRQADVADRDTMLSFAEANPDVTHVLHFAAQAGVRRSLIDPYSYVTANVMGHLTVLEAARRLPNLQHLLYASSSSVYGSNSALPFREDERVDAPNSFYAVTKRSAELTSQSYAHLYGIPQTGLRFFTVYGPWGRPDMAYYSFARAIASGTPLTLYSGRRLSRDFTYIDDVVDAVLGVMDAPIDRGQARLLNIGNDRPEPVSKLIQLLEQGLGRAAVVNQGARPDADMEATWASLEAIGALTGWAPKTTLDDGVGAFLAWFRGFHPAG</sequence>